<evidence type="ECO:0000313" key="11">
    <source>
        <dbReference type="Proteomes" id="UP001187192"/>
    </source>
</evidence>
<evidence type="ECO:0000256" key="4">
    <source>
        <dbReference type="ARBA" id="ARBA00022741"/>
    </source>
</evidence>
<dbReference type="GO" id="GO:0005524">
    <property type="term" value="F:ATP binding"/>
    <property type="evidence" value="ECO:0007669"/>
    <property type="project" value="UniProtKB-KW"/>
</dbReference>
<keyword evidence="11" id="KW-1185">Reference proteome</keyword>
<evidence type="ECO:0000256" key="1">
    <source>
        <dbReference type="ARBA" id="ARBA00012513"/>
    </source>
</evidence>
<evidence type="ECO:0000256" key="5">
    <source>
        <dbReference type="ARBA" id="ARBA00022777"/>
    </source>
</evidence>
<dbReference type="PANTHER" id="PTHR48005">
    <property type="entry name" value="LEUCINE RICH REPEAT KINASE 2"/>
    <property type="match status" value="1"/>
</dbReference>
<reference evidence="10" key="1">
    <citation type="submission" date="2023-07" db="EMBL/GenBank/DDBJ databases">
        <title>draft genome sequence of fig (Ficus carica).</title>
        <authorList>
            <person name="Takahashi T."/>
            <person name="Nishimura K."/>
        </authorList>
    </citation>
    <scope>NUCLEOTIDE SEQUENCE</scope>
</reference>
<evidence type="ECO:0000259" key="9">
    <source>
        <dbReference type="PROSITE" id="PS50011"/>
    </source>
</evidence>
<dbReference type="EC" id="2.7.11.1" evidence="1"/>
<dbReference type="PROSITE" id="PS00109">
    <property type="entry name" value="PROTEIN_KINASE_TYR"/>
    <property type="match status" value="1"/>
</dbReference>
<dbReference type="Gramene" id="FCD_00010374-RA">
    <property type="protein sequence ID" value="FCD_00010374-RA:cds"/>
    <property type="gene ID" value="FCD_00010374"/>
</dbReference>
<protein>
    <recommendedName>
        <fullName evidence="1">non-specific serine/threonine protein kinase</fullName>
        <ecNumber evidence="1">2.7.11.1</ecNumber>
    </recommendedName>
</protein>
<dbReference type="SUPFAM" id="SSF56112">
    <property type="entry name" value="Protein kinase-like (PK-like)"/>
    <property type="match status" value="1"/>
</dbReference>
<sequence length="236" mass="26189">MFLVYEYMEKGSLFSVLRNDAEAVELDWSKRTNIIKGTTYALSYMHHDCVPQIVHRDVTSNNILLNSELEACLSDFGTAKLLDPNSFNQTMLAGTYGYIAPELAYTMAISAKCDVYSFGVVALETLMGKHPGELLSWLSSPSSASLAHNMKLTEILDQRLPPPENRPVERDVVLVAILAFACLNDKPKCRPTMKQVSQRLARKGLLAKRLSDLSLGQLMIPKVYLDGESETGIAET</sequence>
<dbReference type="GO" id="GO:0004674">
    <property type="term" value="F:protein serine/threonine kinase activity"/>
    <property type="evidence" value="ECO:0007669"/>
    <property type="project" value="UniProtKB-KW"/>
</dbReference>
<dbReference type="EMBL" id="BTGU01000002">
    <property type="protein sequence ID" value="GMN28411.1"/>
    <property type="molecule type" value="Genomic_DNA"/>
</dbReference>
<comment type="catalytic activity">
    <reaction evidence="7">
        <text>L-threonyl-[protein] + ATP = O-phospho-L-threonyl-[protein] + ADP + H(+)</text>
        <dbReference type="Rhea" id="RHEA:46608"/>
        <dbReference type="Rhea" id="RHEA-COMP:11060"/>
        <dbReference type="Rhea" id="RHEA-COMP:11605"/>
        <dbReference type="ChEBI" id="CHEBI:15378"/>
        <dbReference type="ChEBI" id="CHEBI:30013"/>
        <dbReference type="ChEBI" id="CHEBI:30616"/>
        <dbReference type="ChEBI" id="CHEBI:61977"/>
        <dbReference type="ChEBI" id="CHEBI:456216"/>
        <dbReference type="EC" id="2.7.11.1"/>
    </reaction>
</comment>
<evidence type="ECO:0000256" key="3">
    <source>
        <dbReference type="ARBA" id="ARBA00022679"/>
    </source>
</evidence>
<keyword evidence="2" id="KW-0723">Serine/threonine-protein kinase</keyword>
<evidence type="ECO:0000256" key="2">
    <source>
        <dbReference type="ARBA" id="ARBA00022527"/>
    </source>
</evidence>
<keyword evidence="3" id="KW-0808">Transferase</keyword>
<dbReference type="PROSITE" id="PS50011">
    <property type="entry name" value="PROTEIN_KINASE_DOM"/>
    <property type="match status" value="1"/>
</dbReference>
<evidence type="ECO:0000256" key="6">
    <source>
        <dbReference type="ARBA" id="ARBA00022840"/>
    </source>
</evidence>
<dbReference type="InterPro" id="IPR051420">
    <property type="entry name" value="Ser_Thr_Kinases_DiverseReg"/>
</dbReference>
<dbReference type="InterPro" id="IPR000719">
    <property type="entry name" value="Prot_kinase_dom"/>
</dbReference>
<keyword evidence="4" id="KW-0547">Nucleotide-binding</keyword>
<comment type="catalytic activity">
    <reaction evidence="8">
        <text>L-seryl-[protein] + ATP = O-phospho-L-seryl-[protein] + ADP + H(+)</text>
        <dbReference type="Rhea" id="RHEA:17989"/>
        <dbReference type="Rhea" id="RHEA-COMP:9863"/>
        <dbReference type="Rhea" id="RHEA-COMP:11604"/>
        <dbReference type="ChEBI" id="CHEBI:15378"/>
        <dbReference type="ChEBI" id="CHEBI:29999"/>
        <dbReference type="ChEBI" id="CHEBI:30616"/>
        <dbReference type="ChEBI" id="CHEBI:83421"/>
        <dbReference type="ChEBI" id="CHEBI:456216"/>
        <dbReference type="EC" id="2.7.11.1"/>
    </reaction>
</comment>
<dbReference type="Gene3D" id="1.10.510.10">
    <property type="entry name" value="Transferase(Phosphotransferase) domain 1"/>
    <property type="match status" value="1"/>
</dbReference>
<dbReference type="PANTHER" id="PTHR48005:SF16">
    <property type="entry name" value="MDIS1-INTERACTING RECEPTOR LIKE KINASE 2-LIKE ISOFORM X1"/>
    <property type="match status" value="1"/>
</dbReference>
<keyword evidence="6" id="KW-0067">ATP-binding</keyword>
<accession>A0AA87ZK21</accession>
<evidence type="ECO:0000256" key="7">
    <source>
        <dbReference type="ARBA" id="ARBA00047899"/>
    </source>
</evidence>
<feature type="domain" description="Protein kinase" evidence="9">
    <location>
        <begin position="1"/>
        <end position="206"/>
    </location>
</feature>
<dbReference type="FunFam" id="1.10.510.10:FF:000445">
    <property type="entry name" value="MDIS1-interacting receptor like kinase 2"/>
    <property type="match status" value="1"/>
</dbReference>
<name>A0AA87ZK21_FICCA</name>
<gene>
    <name evidence="10" type="ORF">TIFTF001_002039</name>
</gene>
<evidence type="ECO:0000313" key="10">
    <source>
        <dbReference type="EMBL" id="GMN28411.1"/>
    </source>
</evidence>
<evidence type="ECO:0000256" key="8">
    <source>
        <dbReference type="ARBA" id="ARBA00048679"/>
    </source>
</evidence>
<keyword evidence="5" id="KW-0418">Kinase</keyword>
<dbReference type="InterPro" id="IPR011009">
    <property type="entry name" value="Kinase-like_dom_sf"/>
</dbReference>
<comment type="caution">
    <text evidence="10">The sequence shown here is derived from an EMBL/GenBank/DDBJ whole genome shotgun (WGS) entry which is preliminary data.</text>
</comment>
<organism evidence="10 11">
    <name type="scientific">Ficus carica</name>
    <name type="common">Common fig</name>
    <dbReference type="NCBI Taxonomy" id="3494"/>
    <lineage>
        <taxon>Eukaryota</taxon>
        <taxon>Viridiplantae</taxon>
        <taxon>Streptophyta</taxon>
        <taxon>Embryophyta</taxon>
        <taxon>Tracheophyta</taxon>
        <taxon>Spermatophyta</taxon>
        <taxon>Magnoliopsida</taxon>
        <taxon>eudicotyledons</taxon>
        <taxon>Gunneridae</taxon>
        <taxon>Pentapetalae</taxon>
        <taxon>rosids</taxon>
        <taxon>fabids</taxon>
        <taxon>Rosales</taxon>
        <taxon>Moraceae</taxon>
        <taxon>Ficeae</taxon>
        <taxon>Ficus</taxon>
    </lineage>
</organism>
<dbReference type="AlphaFoldDB" id="A0AA87ZK21"/>
<dbReference type="Proteomes" id="UP001187192">
    <property type="component" value="Unassembled WGS sequence"/>
</dbReference>
<dbReference type="Pfam" id="PF00069">
    <property type="entry name" value="Pkinase"/>
    <property type="match status" value="1"/>
</dbReference>
<proteinExistence type="predicted"/>
<dbReference type="InterPro" id="IPR008266">
    <property type="entry name" value="Tyr_kinase_AS"/>
</dbReference>